<gene>
    <name evidence="2" type="ORF">HHL09_20125</name>
</gene>
<sequence length="272" mass="30240">MASAAAVLGIPVEALSYAKALGSPGFRLNGNVHEKEFLPWLLLECWAFWSACIGWEELEMERFPERAKQWRKAPPQDEDAAGLSEEAFQWLRLIHGDKAMKSAKQSAEDWLAAQAADVTAGLLQSTERLGDPESLLSTLYFPASFPPVIPAWYLDASPFEVLQADKVQFWQWTKAGVKETCRLGIPVPPKSLIFDDEKVSGNLLPPRHGSYRNASPWQNETPTANRRSLLDFLPSKQLAPSGRESHPQSRQPRHSSSPNSRSHAPGKVETAD</sequence>
<evidence type="ECO:0000313" key="3">
    <source>
        <dbReference type="Proteomes" id="UP000501812"/>
    </source>
</evidence>
<evidence type="ECO:0000313" key="2">
    <source>
        <dbReference type="EMBL" id="QJE97997.1"/>
    </source>
</evidence>
<protein>
    <submittedName>
        <fullName evidence="2">Uncharacterized protein</fullName>
    </submittedName>
</protein>
<dbReference type="RefSeq" id="WP_169456423.1">
    <property type="nucleotide sequence ID" value="NZ_CP051774.1"/>
</dbReference>
<name>A0A858RM06_9BACT</name>
<dbReference type="Proteomes" id="UP000501812">
    <property type="component" value="Chromosome"/>
</dbReference>
<dbReference type="KEGG" id="luo:HHL09_20125"/>
<evidence type="ECO:0000256" key="1">
    <source>
        <dbReference type="SAM" id="MobiDB-lite"/>
    </source>
</evidence>
<accession>A0A858RM06</accession>
<organism evidence="2 3">
    <name type="scientific">Luteolibacter luteus</name>
    <dbReference type="NCBI Taxonomy" id="2728835"/>
    <lineage>
        <taxon>Bacteria</taxon>
        <taxon>Pseudomonadati</taxon>
        <taxon>Verrucomicrobiota</taxon>
        <taxon>Verrucomicrobiia</taxon>
        <taxon>Verrucomicrobiales</taxon>
        <taxon>Verrucomicrobiaceae</taxon>
        <taxon>Luteolibacter</taxon>
    </lineage>
</organism>
<reference evidence="2 3" key="1">
    <citation type="submission" date="2020-04" db="EMBL/GenBank/DDBJ databases">
        <title>Luteolibacter sp. G-1-1-1 isolated from soil.</title>
        <authorList>
            <person name="Dahal R.H."/>
        </authorList>
    </citation>
    <scope>NUCLEOTIDE SEQUENCE [LARGE SCALE GENOMIC DNA]</scope>
    <source>
        <strain evidence="2 3">G-1-1-1</strain>
    </source>
</reference>
<dbReference type="AlphaFoldDB" id="A0A858RM06"/>
<dbReference type="EMBL" id="CP051774">
    <property type="protein sequence ID" value="QJE97997.1"/>
    <property type="molecule type" value="Genomic_DNA"/>
</dbReference>
<proteinExistence type="predicted"/>
<feature type="region of interest" description="Disordered" evidence="1">
    <location>
        <begin position="228"/>
        <end position="272"/>
    </location>
</feature>
<feature type="compositionally biased region" description="Low complexity" evidence="1">
    <location>
        <begin position="248"/>
        <end position="263"/>
    </location>
</feature>
<keyword evidence="3" id="KW-1185">Reference proteome</keyword>